<reference evidence="2 3" key="1">
    <citation type="submission" date="2018-09" db="EMBL/GenBank/DDBJ databases">
        <title>Discovery and Ecogenomic Context for Candidatus Cryosericales, a Global Caldiserica Order Active in Thawing Permafrost.</title>
        <authorList>
            <person name="Martinez M.A."/>
            <person name="Woodcroft B.J."/>
            <person name="Ignacio Espinoza J.C."/>
            <person name="Zayed A."/>
            <person name="Singleton C.M."/>
            <person name="Boyd J."/>
            <person name="Li Y.-F."/>
            <person name="Purvine S."/>
            <person name="Maughan H."/>
            <person name="Hodgkins S.B."/>
            <person name="Anderson D."/>
            <person name="Sederholm M."/>
            <person name="Temperton B."/>
            <person name="Saleska S.R."/>
            <person name="Tyson G.W."/>
            <person name="Rich V.I."/>
        </authorList>
    </citation>
    <scope>NUCLEOTIDE SEQUENCE [LARGE SCALE GENOMIC DNA]</scope>
    <source>
        <strain evidence="2 3">SMC1</strain>
    </source>
</reference>
<dbReference type="InterPro" id="IPR045886">
    <property type="entry name" value="ThiF/MoeB/HesA"/>
</dbReference>
<evidence type="ECO:0000259" key="1">
    <source>
        <dbReference type="Pfam" id="PF00899"/>
    </source>
</evidence>
<dbReference type="PANTHER" id="PTHR43267">
    <property type="entry name" value="TRNA THREONYLCARBAMOYLADENOSINE DEHYDRATASE"/>
    <property type="match status" value="1"/>
</dbReference>
<dbReference type="OrthoDB" id="9804286at2"/>
<evidence type="ECO:0000313" key="3">
    <source>
        <dbReference type="Proteomes" id="UP000266113"/>
    </source>
</evidence>
<dbReference type="AlphaFoldDB" id="A0A398DSC6"/>
<dbReference type="GO" id="GO:0061503">
    <property type="term" value="F:tRNA threonylcarbamoyladenosine dehydratase"/>
    <property type="evidence" value="ECO:0007669"/>
    <property type="project" value="TreeGrafter"/>
</dbReference>
<proteinExistence type="predicted"/>
<accession>A0A398DSC6</accession>
<protein>
    <submittedName>
        <fullName evidence="2">HesA/MoeB/ThiF family protein</fullName>
    </submittedName>
</protein>
<dbReference type="PANTHER" id="PTHR43267:SF1">
    <property type="entry name" value="TRNA THREONYLCARBAMOYLADENOSINE DEHYDRATASE"/>
    <property type="match status" value="1"/>
</dbReference>
<evidence type="ECO:0000313" key="2">
    <source>
        <dbReference type="EMBL" id="RIE16939.1"/>
    </source>
</evidence>
<name>A0A398DSC6_9BACT</name>
<feature type="domain" description="THIF-type NAD/FAD binding fold" evidence="1">
    <location>
        <begin position="37"/>
        <end position="259"/>
    </location>
</feature>
<dbReference type="InterPro" id="IPR000594">
    <property type="entry name" value="ThiF_NAD_FAD-bd"/>
</dbReference>
<dbReference type="SUPFAM" id="SSF69572">
    <property type="entry name" value="Activating enzymes of the ubiquitin-like proteins"/>
    <property type="match status" value="1"/>
</dbReference>
<dbReference type="CDD" id="cd00757">
    <property type="entry name" value="ThiF_MoeB_HesA_family"/>
    <property type="match status" value="1"/>
</dbReference>
<dbReference type="EMBL" id="QXIY01000017">
    <property type="protein sequence ID" value="RIE16939.1"/>
    <property type="molecule type" value="Genomic_DNA"/>
</dbReference>
<dbReference type="Gene3D" id="3.40.50.720">
    <property type="entry name" value="NAD(P)-binding Rossmann-like Domain"/>
    <property type="match status" value="1"/>
</dbReference>
<keyword evidence="3" id="KW-1185">Reference proteome</keyword>
<dbReference type="GO" id="GO:0008641">
    <property type="term" value="F:ubiquitin-like modifier activating enzyme activity"/>
    <property type="evidence" value="ECO:0007669"/>
    <property type="project" value="InterPro"/>
</dbReference>
<organism evidence="2 3">
    <name type="scientific">Candidatus Cryosericum septentrionale</name>
    <dbReference type="NCBI Taxonomy" id="2290913"/>
    <lineage>
        <taxon>Bacteria</taxon>
        <taxon>Pseudomonadati</taxon>
        <taxon>Caldisericota/Cryosericota group</taxon>
        <taxon>Candidatus Cryosericota</taxon>
        <taxon>Candidatus Cryosericia</taxon>
        <taxon>Candidatus Cryosericales</taxon>
        <taxon>Candidatus Cryosericaceae</taxon>
        <taxon>Candidatus Cryosericum</taxon>
    </lineage>
</organism>
<dbReference type="Proteomes" id="UP000266113">
    <property type="component" value="Unassembled WGS sequence"/>
</dbReference>
<sequence length="262" mass="28338">MRVIDLQSVRLISSKKKVTRREAETFCLENNVVPIRYLRNIGTIGIEGQLKLLRSTVAVCGAGGLGGTIIELLARQGIGHLVIIDNDKFAENNLNRQIIATESDLRKSKVKIAAARVKKINSAVVISAVNKTINSKNIKEIIMDASVVLDGLDNLKTRRIVARACDELEIPFVHGAIAGFSGELMTIFPGDKGLNDIWGLSADENGCGIETYTGNPAATAAVIAAWEVQEAIKIITGIGTPVRNRLIFLDFAEGTFDEISLL</sequence>
<dbReference type="InterPro" id="IPR035985">
    <property type="entry name" value="Ubiquitin-activating_enz"/>
</dbReference>
<gene>
    <name evidence="2" type="ORF">SMC1_04355</name>
</gene>
<comment type="caution">
    <text evidence="2">The sequence shown here is derived from an EMBL/GenBank/DDBJ whole genome shotgun (WGS) entry which is preliminary data.</text>
</comment>
<dbReference type="GO" id="GO:0061504">
    <property type="term" value="P:cyclic threonylcarbamoyladenosine biosynthetic process"/>
    <property type="evidence" value="ECO:0007669"/>
    <property type="project" value="TreeGrafter"/>
</dbReference>
<dbReference type="Pfam" id="PF00899">
    <property type="entry name" value="ThiF"/>
    <property type="match status" value="1"/>
</dbReference>